<dbReference type="Proteomes" id="UP000186176">
    <property type="component" value="Unassembled WGS sequence"/>
</dbReference>
<name>A0A1J4MFT4_9CRYT</name>
<feature type="region of interest" description="Disordered" evidence="1">
    <location>
        <begin position="2973"/>
        <end position="2999"/>
    </location>
</feature>
<evidence type="ECO:0000256" key="1">
    <source>
        <dbReference type="SAM" id="MobiDB-lite"/>
    </source>
</evidence>
<dbReference type="OrthoDB" id="340983at2759"/>
<gene>
    <name evidence="2" type="ORF">cubi_00700</name>
</gene>
<protein>
    <submittedName>
        <fullName evidence="2">WD repeats-containing protein</fullName>
    </submittedName>
</protein>
<dbReference type="EMBL" id="LRBP01000027">
    <property type="protein sequence ID" value="OII71892.1"/>
    <property type="molecule type" value="Genomic_DNA"/>
</dbReference>
<accession>A0A1J4MFT4</accession>
<dbReference type="VEuPathDB" id="CryptoDB:cubi_00700"/>
<dbReference type="InterPro" id="IPR028103">
    <property type="entry name" value="Spatacsin"/>
</dbReference>
<keyword evidence="3" id="KW-1185">Reference proteome</keyword>
<dbReference type="PANTHER" id="PTHR13650:SF0">
    <property type="entry name" value="SPATACSIN"/>
    <property type="match status" value="1"/>
</dbReference>
<feature type="region of interest" description="Disordered" evidence="1">
    <location>
        <begin position="2357"/>
        <end position="2381"/>
    </location>
</feature>
<feature type="compositionally biased region" description="Acidic residues" evidence="1">
    <location>
        <begin position="2368"/>
        <end position="2381"/>
    </location>
</feature>
<dbReference type="GO" id="GO:0005737">
    <property type="term" value="C:cytoplasm"/>
    <property type="evidence" value="ECO:0007669"/>
    <property type="project" value="TreeGrafter"/>
</dbReference>
<reference evidence="2 3" key="1">
    <citation type="submission" date="2016-10" db="EMBL/GenBank/DDBJ databases">
        <title>Reductive evolution of mitochondrial metabolism and differential evolution of invasion-related proteins in Cryptosporidium.</title>
        <authorList>
            <person name="Liu S."/>
            <person name="Roellig D.M."/>
            <person name="Guo Y."/>
            <person name="Li N."/>
            <person name="Frace M.A."/>
            <person name="Tang K."/>
            <person name="Zhang L."/>
            <person name="Feng Y."/>
            <person name="Xiao L."/>
        </authorList>
    </citation>
    <scope>NUCLEOTIDE SEQUENCE [LARGE SCALE GENOMIC DNA]</scope>
    <source>
        <strain evidence="2">39726</strain>
    </source>
</reference>
<evidence type="ECO:0000313" key="3">
    <source>
        <dbReference type="Proteomes" id="UP000186176"/>
    </source>
</evidence>
<dbReference type="RefSeq" id="XP_028873511.1">
    <property type="nucleotide sequence ID" value="XM_029017713.1"/>
</dbReference>
<evidence type="ECO:0000313" key="2">
    <source>
        <dbReference type="EMBL" id="OII71892.1"/>
    </source>
</evidence>
<organism evidence="2 3">
    <name type="scientific">Cryptosporidium ubiquitum</name>
    <dbReference type="NCBI Taxonomy" id="857276"/>
    <lineage>
        <taxon>Eukaryota</taxon>
        <taxon>Sar</taxon>
        <taxon>Alveolata</taxon>
        <taxon>Apicomplexa</taxon>
        <taxon>Conoidasida</taxon>
        <taxon>Coccidia</taxon>
        <taxon>Eucoccidiorida</taxon>
        <taxon>Eimeriorina</taxon>
        <taxon>Cryptosporidiidae</taxon>
        <taxon>Cryptosporidium</taxon>
    </lineage>
</organism>
<feature type="compositionally biased region" description="Low complexity" evidence="1">
    <location>
        <begin position="2978"/>
        <end position="2999"/>
    </location>
</feature>
<proteinExistence type="predicted"/>
<dbReference type="GeneID" id="39977492"/>
<dbReference type="PANTHER" id="PTHR13650">
    <property type="entry name" value="SPATACSIN"/>
    <property type="match status" value="1"/>
</dbReference>
<sequence length="3843" mass="449716">MRDCIEESGVNGVKNLIKKFVKEDPPSVILQSIQGRDNLELTEGRLLVSHNTKLMANLTTEGQISVFLDTSGGEIESFDTRQKDIALKEIEIYCLKGRTESKTVISEAIWCKSIIREDNLREFEITPTLVLLEKSTESIGENNKCLYCKKHSENQFLTILQFSRIGDFEDEGYEVVELDVKVDSENGINFNKPVSIDLEASRSQKTHSTNHTKTKIRYSRIPIKYIFETFFNKKVEFSECNKACKGCFSFNNVQIFVDNTMESGFVMIMANMVLFSLDFIEGRSLVLNRRFLIQDFRNPQIRFSGFVLKSGWLVSISFDTFELLIWNYYQGIAFRMIKLNKDCFDFSASDKERVDILVSLSFGGDLSKLFLVFDYLNGDAFKHPKQVGIFMIDLNVVFSQILCSYCILKFLFDIGEASEKRIPDPGIELREKLQISSGSIPHVQLYGEYSSLTVYPEAFHLGEELKALDRIIKSLSEESSEYLDSTDLTKSSNPRLDLTRYEFGWPLLFNRSWFSGDLFCNYKMNKIIVSTIENLIENNNSEDLIDHFEELSNNMYLDIVYSPLKKSLEGFSDLKFSEPVNNRQKIKNYSDLMQISETFCSFEDKPLLQKSSFIYGHLISISTDEPPNNGESQFEIGFIDIISSSNTVLIQFSITGFFKKHISFCISEDNKQLFIHQLSFKSEYSMMIMSLSRVIDCHYFVLKDAETGNSYIGLFSKTMSLLGLIYSNVMCQDICHLQRICEYNKVDPCIIPLIQLEIGFKHEDLKLISLSLENTPMILNIVIVKLAQSMLQDTKLHLSLDFTKESSKLFLNFCLEKIKYYSENELTVSEEEIRQGESKVDEFLQEISYYLSVFRRHLNINSDLMTHENVKNQNKQEDDPDHESIDEAIERSNVGDCHYNSVILCKNETFIRDQVIMGHYSSLIDWYLKNSKEKNPKLFRIEVLHEIYKLICTLSTNSLTLSIHMLRQIGENTTQYLKSILYHTSRREIRRRLINHLRHFGVLDDDDIALIQFNTELESYYPNNCYSVERNRVWTSLFTYSIPYNILSDCNLEGEFKANTDNECTMQEDIDDEKLGNYCLYLNDNLDNYYFYGGIDQGSHVNNPIFSAMTYPFGGLQALKTGFRINKEFNLQYFEDLKKIIGVTSISAKKLSKNKDDRYRIENKESIEISNRDLFYSNFSTEAISAWENLKCCEIEDYDLELNSLYVQGGSKEFDTENDRNSSNNMNNMISNIPEQEGNDFIRLNNGRLVSIKNSSCKYCLDFNEDEELEVEEELLNYENEFGQLFASRNNSNESFSLSSQKELMSSSKSLMLTQSQISNSHEKIHTNALIFGDHNSKRGDLTWLKLRRQRREMMNDNFNNIGYLSHSLKFLSEWSFDVSIRIVIEKTHLQICFVWNRLLRGFQTPPKRNEALVYSLLNLMIKKTARQLSNNLDSGIYLEVAKKITTSIYIAVFGFIFSHFEWKNIPASIKYLDNTLFLLLKYFDLEDSYKYDLLNEIISLNFRYSPRFILEIFLNSLDYSGIIPIHHLKTDLLQQKINQIEIDRYKNIKFVIDKCTRYGNNGVYLFKYYLMRSNDFTTKDSLHTFLSVIENSKQSNNREEDNSNQVDYTDYLNIIYIYLDRKQDIILLSLKQTFKSLKSNIDQEIYKSLLYGCSNNEIESQNEEFDEVELEKSISSGFILNILIKYFNNYYESISEQKGDLDQKSMDQSDFRGKDKRINISPYYILSILFSLDIPRKEIYNQEFFKFLSKFFPSLLQVLEKTFFKEKLSMDQIQNNHVNENLDSDSSPSFNITQIIKMTDKDSDSLIKMMELYPELRKKLKENPNNTEEFFEIFYHNLNKLAEEEELGKSMGISEDKMTLPILHYVSMGRPFFAFNLLCMRHASFHNNLDYKEFKKEDLKFPELSMKEKVEIYKSVYTLAIRNFTRDTVVSSSIIFISMLELSTELLCTDIRVARCIYIHQIHKKDGISTSKVNYDTQEMDIKIDSQNTGKINEIWKMFLKFGPPKISSYLENNDDYHEQDIHKEFQDNQKYSSSLFLVLKMLEEAAWATGDIITGGNNEENDSFLDQYETDQDGKSIENVDLLPHTPIWHLVATFCRIHGLPRSLTLLHELARRGEWVAFLQECDSQKCPLETVGNIINEYMSENPVLKLHLKIALNINDNNEDERNNEFTYESNKESDYIIKLVKWDRLFYTLRLDDKESELDEMKILEFYHWSVKEVFKDTIQEMSVNRIFLYYSLFEEHYLNLEKKFPNFKGKMKELINSSINSYLLIELVNTLCYISINDNIENIQNNETWKSIFDFGSIQGFENTNNSLYEMESLQNLVEQFLYTIFQDNKLVDTSNSCENKNNQITLDQKTDTDNINENIDTDDDMDTDDDDDDDDILTESKRDLFLNMFVEETKDTILKMNDLKLIVTSNSLDILFETNFGVKNDQEENDLNKNNQTEALIYKDETTIILWRLLSNLNENGLLSRASALFYGEYTQVTLIFNSIESLCSYDVEEATENLNKILIYNETGLEKDRQIIGFLPRKDLVRDYFEHEFLRLYGKITVEDHRVLWKSLSEINLDNRYPEDETLFFEIEKHGYRKHIIDLLYLNLEDYQLTFEQFENWLCIPEKMLLRDFYNLKKYGLLLRYLEESSSVSCKELLNDDEILIWLEGSFLSEVASELDLFSTNLNFKSSLIRIEFIRSYFWVELKKLSASIQKISMDLTPFFLVKISIYCWYLIEKLERWLSAFEQVVLISISIHFIFEILRIMNIRKSEVQKSMSMVKEESDGESRKEIGSEKNRIFEFIPKYFDKKYVQECLKYANYKLFLLLLSNIGLKELRQNKAKEIIQGLSKLISQGTKNKLEVADFEFEFNFEYFDLIEEIFLSHKENPVIFTPSGYFNFKNVTTEIPFSIQIPSKISFDDHPVDSKNVNISVQNIVNYMFDIGLAFNIGMRFIPNVRNKLEVSKQRLDRKFKIFTQKLYNSDSKSLESHNSNSKTNNETTNLENSSASSPINLSRNLQAWDSITDYLIEMYYISSIFTKVILIWVFKGFNTTKLNDSVPQEFENNRSSERNDFNEFLIKSIKCSECSSSSKQSLKEGNTIVWRSLMLAFNENEELSLNNVTYRMKLQSVLTLLQFSNEIFQISKSKYSYYIDNIRERVVKMIQDSRLSENHFSGDLSSLDSYDESTLFKISLFVIRLFSSNEVIPLFKEILELSIQFEYGNTDSENNDGNNATCIIKFKTIQKCLKVILINNAYIEKEQVDNMLVELIKEIIKRFHNKPFITSILYQICQLIMNPDTIIESLSKDMELNQITDRNRIATIGESIYLHLVRYYLVMIDFQDEGVSKNEKYSQIIIHDAISKINELLAQHSKQQFDDVLFTNILLEIPEIPSLNELNSTQIDKILMNLELDTNDGTLKNSSSRILPSNWIRVLISQRVLSIYNEREIEKQNNIFELNNKPNINYINLKLNGPDLLAEFLVRKCLSKQWKTCTNFLYSKYGQYDLIVALQALIQSCQLLKLTEYQQTFRVYQNLAGLFSLQLYFASSYSNFKNDLDPKSYNFKRIPDFPNNGIISEETKKSVYDKLSCVIKKDEIDQLFDDLYQANNVIGDKPSTQRDKYKFETEKIRILNLDLVELFEIVSDPQVCYNPPMVLVILNGYEAIYGPIVHSIWPRILFIHSIILAKFDFLNDYKDEFGALDEGILLSMIRIYNNSLKNNYNLEKINGMTFYDFIKSEDSTLEIDEDSEKIKIDDKNLTFDSDSDPDQDNDQDLINIYDLALSWNEREISEKLSRMKREEILENWTKLIENYIDDIQLRISVCKMVDEDGLSDVIFSNKKLFNDKSLYNFDLSSNIDS</sequence>
<comment type="caution">
    <text evidence="2">The sequence shown here is derived from an EMBL/GenBank/DDBJ whole genome shotgun (WGS) entry which is preliminary data.</text>
</comment>